<proteinExistence type="inferred from homology"/>
<feature type="transmembrane region" description="Helical" evidence="11">
    <location>
        <begin position="12"/>
        <end position="35"/>
    </location>
</feature>
<feature type="domain" description="General secretion pathway GspH" evidence="12">
    <location>
        <begin position="50"/>
        <end position="162"/>
    </location>
</feature>
<protein>
    <recommendedName>
        <fullName evidence="2">Type II secretion system protein H</fullName>
    </recommendedName>
    <alternativeName>
        <fullName evidence="10">General secretion pathway protein H</fullName>
    </alternativeName>
</protein>
<evidence type="ECO:0000256" key="11">
    <source>
        <dbReference type="SAM" id="Phobius"/>
    </source>
</evidence>
<evidence type="ECO:0000313" key="13">
    <source>
        <dbReference type="EMBL" id="MBE0464746.1"/>
    </source>
</evidence>
<evidence type="ECO:0000313" key="14">
    <source>
        <dbReference type="Proteomes" id="UP001645038"/>
    </source>
</evidence>
<evidence type="ECO:0000256" key="4">
    <source>
        <dbReference type="ARBA" id="ARBA00022481"/>
    </source>
</evidence>
<keyword evidence="4" id="KW-0488">Methylation</keyword>
<keyword evidence="3" id="KW-1003">Cell membrane</keyword>
<dbReference type="NCBIfam" id="TIGR02532">
    <property type="entry name" value="IV_pilin_GFxxxE"/>
    <property type="match status" value="1"/>
</dbReference>
<evidence type="ECO:0000256" key="8">
    <source>
        <dbReference type="ARBA" id="ARBA00023136"/>
    </source>
</evidence>
<evidence type="ECO:0000256" key="10">
    <source>
        <dbReference type="ARBA" id="ARBA00030775"/>
    </source>
</evidence>
<keyword evidence="14" id="KW-1185">Reference proteome</keyword>
<comment type="subcellular location">
    <subcellularLocation>
        <location evidence="1">Cell inner membrane</location>
        <topology evidence="1">Single-pass membrane protein</topology>
    </subcellularLocation>
</comment>
<evidence type="ECO:0000256" key="2">
    <source>
        <dbReference type="ARBA" id="ARBA00021549"/>
    </source>
</evidence>
<comment type="similarity">
    <text evidence="9">Belongs to the GSP H family.</text>
</comment>
<dbReference type="InterPro" id="IPR012902">
    <property type="entry name" value="N_methyl_site"/>
</dbReference>
<evidence type="ECO:0000256" key="7">
    <source>
        <dbReference type="ARBA" id="ARBA00022989"/>
    </source>
</evidence>
<evidence type="ECO:0000256" key="6">
    <source>
        <dbReference type="ARBA" id="ARBA00022692"/>
    </source>
</evidence>
<reference evidence="13 14" key="1">
    <citation type="submission" date="2020-07" db="EMBL/GenBank/DDBJ databases">
        <title>Halophilic bacteria isolated from french cheeses.</title>
        <authorList>
            <person name="Kothe C.I."/>
            <person name="Farah-Kraiem B."/>
            <person name="Renault P."/>
            <person name="Dridi B."/>
        </authorList>
    </citation>
    <scope>NUCLEOTIDE SEQUENCE [LARGE SCALE GENOMIC DNA]</scope>
    <source>
        <strain evidence="13 14">FME20</strain>
    </source>
</reference>
<sequence length="176" mass="19050">MTHRHTEYPLRARGFTLIELLVVLVLVGALAVWGVPRFQSLGERTAVTSEVNRLQSALSLARSTAITQRGDITLCPASTNYSTCLSDWSGELMIVNGDKTRDISQDEIVRLFPPTSGVDVSKNGHARIKYTSLGHATGFNSTFSICPRHAAGRTQGADLVLSVLGRARVVEAPIDC</sequence>
<evidence type="ECO:0000259" key="12">
    <source>
        <dbReference type="Pfam" id="PF12019"/>
    </source>
</evidence>
<dbReference type="EMBL" id="RRZB01000044">
    <property type="protein sequence ID" value="MBE0464746.1"/>
    <property type="molecule type" value="Genomic_DNA"/>
</dbReference>
<evidence type="ECO:0000256" key="9">
    <source>
        <dbReference type="ARBA" id="ARBA00025772"/>
    </source>
</evidence>
<name>A0ABR9G1G8_9GAMM</name>
<organism evidence="13 14">
    <name type="scientific">Halomonas colorata</name>
    <dbReference type="NCBI Taxonomy" id="2742615"/>
    <lineage>
        <taxon>Bacteria</taxon>
        <taxon>Pseudomonadati</taxon>
        <taxon>Pseudomonadota</taxon>
        <taxon>Gammaproteobacteria</taxon>
        <taxon>Oceanospirillales</taxon>
        <taxon>Halomonadaceae</taxon>
        <taxon>Halomonas</taxon>
    </lineage>
</organism>
<keyword evidence="6 11" id="KW-0812">Transmembrane</keyword>
<keyword evidence="5" id="KW-0997">Cell inner membrane</keyword>
<dbReference type="Pfam" id="PF12019">
    <property type="entry name" value="GspH"/>
    <property type="match status" value="1"/>
</dbReference>
<evidence type="ECO:0000256" key="3">
    <source>
        <dbReference type="ARBA" id="ARBA00022475"/>
    </source>
</evidence>
<dbReference type="InterPro" id="IPR022346">
    <property type="entry name" value="T2SS_GspH"/>
</dbReference>
<dbReference type="PROSITE" id="PS00409">
    <property type="entry name" value="PROKAR_NTER_METHYL"/>
    <property type="match status" value="1"/>
</dbReference>
<dbReference type="InterPro" id="IPR045584">
    <property type="entry name" value="Pilin-like"/>
</dbReference>
<dbReference type="Proteomes" id="UP001645038">
    <property type="component" value="Unassembled WGS sequence"/>
</dbReference>
<accession>A0ABR9G1G8</accession>
<comment type="caution">
    <text evidence="13">The sequence shown here is derived from an EMBL/GenBank/DDBJ whole genome shotgun (WGS) entry which is preliminary data.</text>
</comment>
<keyword evidence="8 11" id="KW-0472">Membrane</keyword>
<dbReference type="RefSeq" id="WP_192539205.1">
    <property type="nucleotide sequence ID" value="NZ_RRZB01000044.1"/>
</dbReference>
<gene>
    <name evidence="13" type="ORF">EI547_14995</name>
</gene>
<evidence type="ECO:0000256" key="5">
    <source>
        <dbReference type="ARBA" id="ARBA00022519"/>
    </source>
</evidence>
<dbReference type="SUPFAM" id="SSF54523">
    <property type="entry name" value="Pili subunits"/>
    <property type="match status" value="1"/>
</dbReference>
<evidence type="ECO:0000256" key="1">
    <source>
        <dbReference type="ARBA" id="ARBA00004377"/>
    </source>
</evidence>
<dbReference type="Gene3D" id="3.55.40.10">
    <property type="entry name" value="minor pseudopilin epsh domain"/>
    <property type="match status" value="1"/>
</dbReference>
<dbReference type="Pfam" id="PF07963">
    <property type="entry name" value="N_methyl"/>
    <property type="match status" value="1"/>
</dbReference>
<keyword evidence="7 11" id="KW-1133">Transmembrane helix</keyword>